<dbReference type="GO" id="GO:0071555">
    <property type="term" value="P:cell wall organization"/>
    <property type="evidence" value="ECO:0007669"/>
    <property type="project" value="UniProtKB-KW"/>
</dbReference>
<dbReference type="OrthoDB" id="9809796at2"/>
<feature type="domain" description="Mur ligase central" evidence="10">
    <location>
        <begin position="107"/>
        <end position="286"/>
    </location>
</feature>
<evidence type="ECO:0000313" key="12">
    <source>
        <dbReference type="Proteomes" id="UP000297998"/>
    </source>
</evidence>
<dbReference type="AlphaFoldDB" id="A0A4Z1BKA7"/>
<dbReference type="Pfam" id="PF08245">
    <property type="entry name" value="Mur_ligase_M"/>
    <property type="match status" value="1"/>
</dbReference>
<keyword evidence="6 7" id="KW-0067">ATP-binding</keyword>
<dbReference type="GO" id="GO:0051301">
    <property type="term" value="P:cell division"/>
    <property type="evidence" value="ECO:0007669"/>
    <property type="project" value="UniProtKB-KW"/>
</dbReference>
<dbReference type="InterPro" id="IPR013221">
    <property type="entry name" value="Mur_ligase_cen"/>
</dbReference>
<dbReference type="SUPFAM" id="SSF51984">
    <property type="entry name" value="MurCD N-terminal domain"/>
    <property type="match status" value="1"/>
</dbReference>
<comment type="pathway">
    <text evidence="2 7 8">Cell wall biogenesis; peptidoglycan biosynthesis.</text>
</comment>
<evidence type="ECO:0000313" key="11">
    <source>
        <dbReference type="EMBL" id="TGN30207.1"/>
    </source>
</evidence>
<dbReference type="PANTHER" id="PTHR43692:SF1">
    <property type="entry name" value="UDP-N-ACETYLMURAMOYLALANINE--D-GLUTAMATE LIGASE"/>
    <property type="match status" value="1"/>
</dbReference>
<dbReference type="Pfam" id="PF21377">
    <property type="entry name" value="MurD_N"/>
    <property type="match status" value="1"/>
</dbReference>
<evidence type="ECO:0000256" key="7">
    <source>
        <dbReference type="HAMAP-Rule" id="MF_00639"/>
    </source>
</evidence>
<dbReference type="RefSeq" id="WP_135834067.1">
    <property type="nucleotide sequence ID" value="NZ_SRPE01000001.1"/>
</dbReference>
<keyword evidence="7 8" id="KW-0573">Peptidoglycan synthesis</keyword>
<gene>
    <name evidence="7 11" type="primary">murD</name>
    <name evidence="11" type="ORF">E4J94_01170</name>
</gene>
<accession>A0A4Z1BKA7</accession>
<keyword evidence="5 7" id="KW-0547">Nucleotide-binding</keyword>
<dbReference type="InterPro" id="IPR036565">
    <property type="entry name" value="Mur-like_cat_sf"/>
</dbReference>
<evidence type="ECO:0000256" key="5">
    <source>
        <dbReference type="ARBA" id="ARBA00022741"/>
    </source>
</evidence>
<dbReference type="GO" id="GO:0005524">
    <property type="term" value="F:ATP binding"/>
    <property type="evidence" value="ECO:0007669"/>
    <property type="project" value="UniProtKB-UniRule"/>
</dbReference>
<evidence type="ECO:0000256" key="1">
    <source>
        <dbReference type="ARBA" id="ARBA00004496"/>
    </source>
</evidence>
<dbReference type="Gene3D" id="3.90.190.20">
    <property type="entry name" value="Mur ligase, C-terminal domain"/>
    <property type="match status" value="1"/>
</dbReference>
<keyword evidence="3 7" id="KW-0963">Cytoplasm</keyword>
<organism evidence="11 12">
    <name type="scientific">Empedobacter tilapiae</name>
    <dbReference type="NCBI Taxonomy" id="2491114"/>
    <lineage>
        <taxon>Bacteria</taxon>
        <taxon>Pseudomonadati</taxon>
        <taxon>Bacteroidota</taxon>
        <taxon>Flavobacteriia</taxon>
        <taxon>Flavobacteriales</taxon>
        <taxon>Weeksellaceae</taxon>
        <taxon>Empedobacter</taxon>
    </lineage>
</organism>
<dbReference type="SUPFAM" id="SSF53244">
    <property type="entry name" value="MurD-like peptide ligases, peptide-binding domain"/>
    <property type="match status" value="1"/>
</dbReference>
<dbReference type="GO" id="GO:0009252">
    <property type="term" value="P:peptidoglycan biosynthetic process"/>
    <property type="evidence" value="ECO:0007669"/>
    <property type="project" value="UniProtKB-UniRule"/>
</dbReference>
<dbReference type="Gene3D" id="3.40.1190.10">
    <property type="entry name" value="Mur-like, catalytic domain"/>
    <property type="match status" value="1"/>
</dbReference>
<dbReference type="NCBIfam" id="TIGR01087">
    <property type="entry name" value="murD"/>
    <property type="match status" value="1"/>
</dbReference>
<dbReference type="EMBL" id="SRPE01000001">
    <property type="protein sequence ID" value="TGN30207.1"/>
    <property type="molecule type" value="Genomic_DNA"/>
</dbReference>
<comment type="function">
    <text evidence="7 8">Cell wall formation. Catalyzes the addition of glutamate to the nucleotide precursor UDP-N-acetylmuramoyl-L-alanine (UMA).</text>
</comment>
<dbReference type="GO" id="GO:0005737">
    <property type="term" value="C:cytoplasm"/>
    <property type="evidence" value="ECO:0007669"/>
    <property type="project" value="UniProtKB-SubCell"/>
</dbReference>
<evidence type="ECO:0000256" key="8">
    <source>
        <dbReference type="RuleBase" id="RU003664"/>
    </source>
</evidence>
<dbReference type="EC" id="6.3.2.9" evidence="7 8"/>
<dbReference type="GO" id="GO:0008360">
    <property type="term" value="P:regulation of cell shape"/>
    <property type="evidence" value="ECO:0007669"/>
    <property type="project" value="UniProtKB-KW"/>
</dbReference>
<comment type="similarity">
    <text evidence="7">Belongs to the MurCDEF family.</text>
</comment>
<keyword evidence="7 8" id="KW-0961">Cell wall biogenesis/degradation</keyword>
<keyword evidence="12" id="KW-1185">Reference proteome</keyword>
<feature type="binding site" evidence="7">
    <location>
        <begin position="109"/>
        <end position="115"/>
    </location>
    <ligand>
        <name>ATP</name>
        <dbReference type="ChEBI" id="CHEBI:30616"/>
    </ligand>
</feature>
<comment type="caution">
    <text evidence="11">The sequence shown here is derived from an EMBL/GenBank/DDBJ whole genome shotgun (WGS) entry which is preliminary data.</text>
</comment>
<name>A0A4Z1BKA7_9FLAO</name>
<dbReference type="Pfam" id="PF02875">
    <property type="entry name" value="Mur_ligase_C"/>
    <property type="match status" value="1"/>
</dbReference>
<dbReference type="Proteomes" id="UP000297998">
    <property type="component" value="Unassembled WGS sequence"/>
</dbReference>
<dbReference type="UniPathway" id="UPA00219"/>
<keyword evidence="7 8" id="KW-0132">Cell division</keyword>
<evidence type="ECO:0000256" key="6">
    <source>
        <dbReference type="ARBA" id="ARBA00022840"/>
    </source>
</evidence>
<evidence type="ECO:0000256" key="3">
    <source>
        <dbReference type="ARBA" id="ARBA00022490"/>
    </source>
</evidence>
<comment type="catalytic activity">
    <reaction evidence="7 8">
        <text>UDP-N-acetyl-alpha-D-muramoyl-L-alanine + D-glutamate + ATP = UDP-N-acetyl-alpha-D-muramoyl-L-alanyl-D-glutamate + ADP + phosphate + H(+)</text>
        <dbReference type="Rhea" id="RHEA:16429"/>
        <dbReference type="ChEBI" id="CHEBI:15378"/>
        <dbReference type="ChEBI" id="CHEBI:29986"/>
        <dbReference type="ChEBI" id="CHEBI:30616"/>
        <dbReference type="ChEBI" id="CHEBI:43474"/>
        <dbReference type="ChEBI" id="CHEBI:83898"/>
        <dbReference type="ChEBI" id="CHEBI:83900"/>
        <dbReference type="ChEBI" id="CHEBI:456216"/>
        <dbReference type="EC" id="6.3.2.9"/>
    </reaction>
</comment>
<dbReference type="HAMAP" id="MF_00639">
    <property type="entry name" value="MurD"/>
    <property type="match status" value="1"/>
</dbReference>
<dbReference type="SUPFAM" id="SSF53623">
    <property type="entry name" value="MurD-like peptide ligases, catalytic domain"/>
    <property type="match status" value="1"/>
</dbReference>
<dbReference type="PANTHER" id="PTHR43692">
    <property type="entry name" value="UDP-N-ACETYLMURAMOYLALANINE--D-GLUTAMATE LIGASE"/>
    <property type="match status" value="1"/>
</dbReference>
<evidence type="ECO:0000256" key="4">
    <source>
        <dbReference type="ARBA" id="ARBA00022598"/>
    </source>
</evidence>
<dbReference type="InterPro" id="IPR036615">
    <property type="entry name" value="Mur_ligase_C_dom_sf"/>
</dbReference>
<feature type="domain" description="Mur ligase C-terminal" evidence="9">
    <location>
        <begin position="308"/>
        <end position="421"/>
    </location>
</feature>
<keyword evidence="4 7" id="KW-0436">Ligase</keyword>
<dbReference type="Gene3D" id="3.40.50.720">
    <property type="entry name" value="NAD(P)-binding Rossmann-like Domain"/>
    <property type="match status" value="1"/>
</dbReference>
<comment type="subcellular location">
    <subcellularLocation>
        <location evidence="1 7 8">Cytoplasm</location>
    </subcellularLocation>
</comment>
<evidence type="ECO:0000259" key="9">
    <source>
        <dbReference type="Pfam" id="PF02875"/>
    </source>
</evidence>
<sequence>MKRLVVLGGGESGVGTAILAKKENFDVFLSDMGQIKDKYKQLLEEYGIAYEEGLHTEELILNADQVMKSPGIPKKAALIQKLEEKGISIISEIEFASRYTDAKIIAITGSNGKTTTTSLMFHILKQAGLNVGLGGNIGKSFAKSVAEDNFDYYVLEVSSFQLDDIKTDFKPYVTILLNITPDHLDQYNYQFDLYAKAKFRITENQDENDYFIYNLDDPKTMEMIDQINIRAHKKPFTMMDATNEACANNELFRVNDSNGDFTMLVNDLGLIGKHNISNSLAAAVAAKIIDINNEDLKKSLSDFKSVEHRLEPVLTIGGIDFINDSKATNVNATYFALESMTKPVVWIVGGTDKGNDYNEVLPFVKKKVKAIVCLGVDNAKIVDFFSPYIDTIVETNTMKDCVEQSYKLATKGETVLLSPACASFDLFKGYEDRGDQFKENVRKL</sequence>
<proteinExistence type="inferred from homology"/>
<protein>
    <recommendedName>
        <fullName evidence="7 8">UDP-N-acetylmuramoylalanine--D-glutamate ligase</fullName>
        <ecNumber evidence="7 8">6.3.2.9</ecNumber>
    </recommendedName>
    <alternativeName>
        <fullName evidence="7">D-glutamic acid-adding enzyme</fullName>
    </alternativeName>
    <alternativeName>
        <fullName evidence="7">UDP-N-acetylmuramoyl-L-alanyl-D-glutamate synthetase</fullName>
    </alternativeName>
</protein>
<keyword evidence="7 8" id="KW-0133">Cell shape</keyword>
<keyword evidence="7 8" id="KW-0131">Cell cycle</keyword>
<reference evidence="11 12" key="1">
    <citation type="submission" date="2019-03" db="EMBL/GenBank/DDBJ databases">
        <title>Empedobacter tilapiae sp. nov., isolated from an intestine of Nile tilapia Oreochromis niloticus.</title>
        <authorList>
            <person name="Kim Y.-O."/>
            <person name="Yoon J.-H."/>
        </authorList>
    </citation>
    <scope>NUCLEOTIDE SEQUENCE [LARGE SCALE GENOMIC DNA]</scope>
    <source>
        <strain evidence="11 12">MRS2</strain>
    </source>
</reference>
<dbReference type="InterPro" id="IPR004101">
    <property type="entry name" value="Mur_ligase_C"/>
</dbReference>
<evidence type="ECO:0000259" key="10">
    <source>
        <dbReference type="Pfam" id="PF08245"/>
    </source>
</evidence>
<dbReference type="InterPro" id="IPR005762">
    <property type="entry name" value="MurD"/>
</dbReference>
<evidence type="ECO:0000256" key="2">
    <source>
        <dbReference type="ARBA" id="ARBA00004752"/>
    </source>
</evidence>
<dbReference type="GO" id="GO:0008764">
    <property type="term" value="F:UDP-N-acetylmuramoylalanine-D-glutamate ligase activity"/>
    <property type="evidence" value="ECO:0007669"/>
    <property type="project" value="UniProtKB-UniRule"/>
</dbReference>